<name>H2CGL5_9LEPT</name>
<proteinExistence type="predicted"/>
<reference evidence="1 2" key="1">
    <citation type="submission" date="2011-10" db="EMBL/GenBank/DDBJ databases">
        <title>The Improved High-Quality Draft genome of Leptonema illini DSM 21528.</title>
        <authorList>
            <consortium name="US DOE Joint Genome Institute (JGI-PGF)"/>
            <person name="Lucas S."/>
            <person name="Copeland A."/>
            <person name="Lapidus A."/>
            <person name="Glavina del Rio T."/>
            <person name="Dalin E."/>
            <person name="Tice H."/>
            <person name="Bruce D."/>
            <person name="Goodwin L."/>
            <person name="Pitluck S."/>
            <person name="Peters L."/>
            <person name="Mikhailova N."/>
            <person name="Held B."/>
            <person name="Kyrpides N."/>
            <person name="Mavromatis K."/>
            <person name="Ivanova N."/>
            <person name="Markowitz V."/>
            <person name="Cheng J.-F."/>
            <person name="Hugenholtz P."/>
            <person name="Woyke T."/>
            <person name="Wu D."/>
            <person name="Gronow S."/>
            <person name="Wellnitz S."/>
            <person name="Brambilla E.-M."/>
            <person name="Klenk H.-P."/>
            <person name="Eisen J.A."/>
        </authorList>
    </citation>
    <scope>NUCLEOTIDE SEQUENCE [LARGE SCALE GENOMIC DNA]</scope>
    <source>
        <strain evidence="1 2">DSM 21528</strain>
    </source>
</reference>
<dbReference type="Proteomes" id="UP000005737">
    <property type="component" value="Unassembled WGS sequence"/>
</dbReference>
<accession>H2CGL5</accession>
<dbReference type="HOGENOM" id="CLU_3253518_0_0_12"/>
<gene>
    <name evidence="1" type="ORF">Lepil_3272</name>
</gene>
<keyword evidence="2" id="KW-1185">Reference proteome</keyword>
<organism evidence="1 2">
    <name type="scientific">Leptonema illini DSM 21528</name>
    <dbReference type="NCBI Taxonomy" id="929563"/>
    <lineage>
        <taxon>Bacteria</taxon>
        <taxon>Pseudomonadati</taxon>
        <taxon>Spirochaetota</taxon>
        <taxon>Spirochaetia</taxon>
        <taxon>Leptospirales</taxon>
        <taxon>Leptospiraceae</taxon>
        <taxon>Leptonema</taxon>
    </lineage>
</organism>
<evidence type="ECO:0000313" key="2">
    <source>
        <dbReference type="Proteomes" id="UP000005737"/>
    </source>
</evidence>
<evidence type="ECO:0000313" key="1">
    <source>
        <dbReference type="EMBL" id="EHQ07932.1"/>
    </source>
</evidence>
<dbReference type="AlphaFoldDB" id="H2CGL5"/>
<dbReference type="EMBL" id="JH597773">
    <property type="protein sequence ID" value="EHQ07932.1"/>
    <property type="molecule type" value="Genomic_DNA"/>
</dbReference>
<protein>
    <submittedName>
        <fullName evidence="1">Uncharacterized protein</fullName>
    </submittedName>
</protein>
<sequence length="42" mass="4978">MVVIVAVRAESWLNMQTKLDLWEALQNKELRVTRFAAVYDRI</sequence>